<dbReference type="InterPro" id="IPR036388">
    <property type="entry name" value="WH-like_DNA-bd_sf"/>
</dbReference>
<reference evidence="2 3" key="1">
    <citation type="journal article" date="2021" name="Microbiol. Resour. Announc.">
        <title>Complete Genome Sequences of Two Rhodococcus sp. Strains with Large and Linear Chromosomes, Isolated from Apple Rhizosphere.</title>
        <authorList>
            <person name="Benning S."/>
            <person name="Brugnone N."/>
            <person name="Siani R."/>
            <person name="Kublik S."/>
            <person name="Schloter M."/>
            <person name="Rad V."/>
        </authorList>
    </citation>
    <scope>NUCLEOTIDE SEQUENCE [LARGE SCALE GENOMIC DNA]</scope>
    <source>
        <strain evidence="2 3">R79</strain>
    </source>
</reference>
<name>A0A974VZ62_9NOCA</name>
<dbReference type="Pfam" id="PF00196">
    <property type="entry name" value="GerE"/>
    <property type="match status" value="1"/>
</dbReference>
<proteinExistence type="predicted"/>
<evidence type="ECO:0000313" key="2">
    <source>
        <dbReference type="EMBL" id="QSE87889.1"/>
    </source>
</evidence>
<feature type="domain" description="HTH luxR-type" evidence="1">
    <location>
        <begin position="11"/>
        <end position="73"/>
    </location>
</feature>
<organism evidence="2 3">
    <name type="scientific">Rhodococcus pseudokoreensis</name>
    <dbReference type="NCBI Taxonomy" id="2811421"/>
    <lineage>
        <taxon>Bacteria</taxon>
        <taxon>Bacillati</taxon>
        <taxon>Actinomycetota</taxon>
        <taxon>Actinomycetes</taxon>
        <taxon>Mycobacteriales</taxon>
        <taxon>Nocardiaceae</taxon>
        <taxon>Rhodococcus</taxon>
    </lineage>
</organism>
<evidence type="ECO:0000259" key="1">
    <source>
        <dbReference type="SMART" id="SM00421"/>
    </source>
</evidence>
<accession>A0A974VZ62</accession>
<sequence length="87" mass="9526">MSSAPAPPLIRPSLTRREVEVLRVWVRSESKTAAATKLGIGLGTINTHLSRVRDKYARTGRPASNKAALLVRVLQDHILTLAELDDV</sequence>
<geneLocation type="plasmid" evidence="2 3">
    <name>unnamed2</name>
</geneLocation>
<evidence type="ECO:0000313" key="3">
    <source>
        <dbReference type="Proteomes" id="UP000662986"/>
    </source>
</evidence>
<dbReference type="SMART" id="SM00421">
    <property type="entry name" value="HTH_LUXR"/>
    <property type="match status" value="1"/>
</dbReference>
<dbReference type="EMBL" id="CP070617">
    <property type="protein sequence ID" value="QSE87889.1"/>
    <property type="molecule type" value="Genomic_DNA"/>
</dbReference>
<dbReference type="InterPro" id="IPR000792">
    <property type="entry name" value="Tscrpt_reg_LuxR_C"/>
</dbReference>
<dbReference type="Gene3D" id="1.10.10.10">
    <property type="entry name" value="Winged helix-like DNA-binding domain superfamily/Winged helix DNA-binding domain"/>
    <property type="match status" value="1"/>
</dbReference>
<protein>
    <submittedName>
        <fullName evidence="2">LuxR family transcriptional regulator</fullName>
    </submittedName>
</protein>
<gene>
    <name evidence="2" type="ORF">JWS13_04545</name>
</gene>
<dbReference type="Proteomes" id="UP000662986">
    <property type="component" value="Plasmid unnamed2"/>
</dbReference>
<dbReference type="InterPro" id="IPR016032">
    <property type="entry name" value="Sig_transdc_resp-reg_C-effctor"/>
</dbReference>
<keyword evidence="3" id="KW-1185">Reference proteome</keyword>
<dbReference type="SUPFAM" id="SSF46894">
    <property type="entry name" value="C-terminal effector domain of the bipartite response regulators"/>
    <property type="match status" value="1"/>
</dbReference>
<keyword evidence="2" id="KW-0614">Plasmid</keyword>
<reference evidence="2 3" key="2">
    <citation type="journal article" date="2022" name="Arch. Microbiol.">
        <title>Rhodococcus pseudokoreensis sp. nov. isolated from the rhizosphere of young M26 apple rootstocks.</title>
        <authorList>
            <person name="Kampfer P."/>
            <person name="Glaeser S.P."/>
            <person name="Blom J."/>
            <person name="Wolf J."/>
            <person name="Benning S."/>
            <person name="Schloter M."/>
            <person name="Neumann-Schaal M."/>
        </authorList>
    </citation>
    <scope>NUCLEOTIDE SEQUENCE [LARGE SCALE GENOMIC DNA]</scope>
    <source>
        <strain evidence="2 3">R79</strain>
    </source>
</reference>